<feature type="compositionally biased region" description="Low complexity" evidence="1">
    <location>
        <begin position="41"/>
        <end position="54"/>
    </location>
</feature>
<organism evidence="2 3">
    <name type="scientific">Mucor velutinosus</name>
    <dbReference type="NCBI Taxonomy" id="708070"/>
    <lineage>
        <taxon>Eukaryota</taxon>
        <taxon>Fungi</taxon>
        <taxon>Fungi incertae sedis</taxon>
        <taxon>Mucoromycota</taxon>
        <taxon>Mucoromycotina</taxon>
        <taxon>Mucoromycetes</taxon>
        <taxon>Mucorales</taxon>
        <taxon>Mucorineae</taxon>
        <taxon>Mucoraceae</taxon>
        <taxon>Mucor</taxon>
    </lineage>
</organism>
<dbReference type="AlphaFoldDB" id="A0AAN7DRZ7"/>
<protein>
    <submittedName>
        <fullName evidence="2">Actin-2</fullName>
    </submittedName>
</protein>
<dbReference type="Proteomes" id="UP001304243">
    <property type="component" value="Unassembled WGS sequence"/>
</dbReference>
<evidence type="ECO:0000313" key="2">
    <source>
        <dbReference type="EMBL" id="KAK4521170.1"/>
    </source>
</evidence>
<sequence>MSYCQEATTTNYYYNTDMQDKQKIQYILDGTHSDTKIPQIVNNNSTSTTSSSTTVNSNNFQFIHYKDPQAQQQSQPSRLLTSSYQDMQPDTPPLEDARPPPTATELQYIKRIHTLMNLVAKQTKEIQSLRSIIEAYSQNENNDCCSINSRKRNKQF</sequence>
<reference evidence="2 3" key="1">
    <citation type="submission" date="2022-11" db="EMBL/GenBank/DDBJ databases">
        <title>Mucor velutinosus strain NIH1002 WGS.</title>
        <authorList>
            <person name="Subramanian P."/>
            <person name="Mullikin J.C."/>
            <person name="Segre J.A."/>
            <person name="Zelazny A.M."/>
        </authorList>
    </citation>
    <scope>NUCLEOTIDE SEQUENCE [LARGE SCALE GENOMIC DNA]</scope>
    <source>
        <strain evidence="2 3">NIH1002</strain>
    </source>
</reference>
<feature type="compositionally biased region" description="Polar residues" evidence="1">
    <location>
        <begin position="69"/>
        <end position="88"/>
    </location>
</feature>
<name>A0AAN7DRZ7_9FUNG</name>
<evidence type="ECO:0000256" key="1">
    <source>
        <dbReference type="SAM" id="MobiDB-lite"/>
    </source>
</evidence>
<dbReference type="EMBL" id="JASEJX010000006">
    <property type="protein sequence ID" value="KAK4521170.1"/>
    <property type="molecule type" value="Genomic_DNA"/>
</dbReference>
<feature type="region of interest" description="Disordered" evidence="1">
    <location>
        <begin position="59"/>
        <end position="101"/>
    </location>
</feature>
<proteinExistence type="predicted"/>
<accession>A0AAN7DRZ7</accession>
<gene>
    <name evidence="2" type="primary">ACT2_2</name>
    <name evidence="2" type="ORF">ATC70_013115</name>
</gene>
<evidence type="ECO:0000313" key="3">
    <source>
        <dbReference type="Proteomes" id="UP001304243"/>
    </source>
</evidence>
<feature type="region of interest" description="Disordered" evidence="1">
    <location>
        <begin position="35"/>
        <end position="54"/>
    </location>
</feature>
<dbReference type="GeneID" id="89956801"/>
<dbReference type="RefSeq" id="XP_064687836.1">
    <property type="nucleotide sequence ID" value="XM_064832281.1"/>
</dbReference>
<comment type="caution">
    <text evidence="2">The sequence shown here is derived from an EMBL/GenBank/DDBJ whole genome shotgun (WGS) entry which is preliminary data.</text>
</comment>
<keyword evidence="3" id="KW-1185">Reference proteome</keyword>